<reference evidence="2 3" key="1">
    <citation type="submission" date="2011-09" db="EMBL/GenBank/DDBJ databases">
        <title>The permanent draft genome of Caldithrix abyssi DSM 13497.</title>
        <authorList>
            <consortium name="US DOE Joint Genome Institute (JGI-PGF)"/>
            <person name="Lucas S."/>
            <person name="Han J."/>
            <person name="Lapidus A."/>
            <person name="Bruce D."/>
            <person name="Goodwin L."/>
            <person name="Pitluck S."/>
            <person name="Peters L."/>
            <person name="Kyrpides N."/>
            <person name="Mavromatis K."/>
            <person name="Ivanova N."/>
            <person name="Mikhailova N."/>
            <person name="Chertkov O."/>
            <person name="Detter J.C."/>
            <person name="Tapia R."/>
            <person name="Han C."/>
            <person name="Land M."/>
            <person name="Hauser L."/>
            <person name="Markowitz V."/>
            <person name="Cheng J.-F."/>
            <person name="Hugenholtz P."/>
            <person name="Woyke T."/>
            <person name="Wu D."/>
            <person name="Spring S."/>
            <person name="Brambilla E."/>
            <person name="Klenk H.-P."/>
            <person name="Eisen J.A."/>
        </authorList>
    </citation>
    <scope>NUCLEOTIDE SEQUENCE [LARGE SCALE GENOMIC DNA]</scope>
    <source>
        <strain evidence="2 3">DSM 13497</strain>
    </source>
</reference>
<dbReference type="eggNOG" id="COG4923">
    <property type="taxonomic scope" value="Bacteria"/>
</dbReference>
<dbReference type="EMBL" id="CP018099">
    <property type="protein sequence ID" value="APF17815.1"/>
    <property type="molecule type" value="Genomic_DNA"/>
</dbReference>
<dbReference type="AlphaFoldDB" id="H1XX99"/>
<evidence type="ECO:0000313" key="3">
    <source>
        <dbReference type="Proteomes" id="UP000004671"/>
    </source>
</evidence>
<dbReference type="RefSeq" id="WP_006929066.1">
    <property type="nucleotide sequence ID" value="NZ_CM001402.1"/>
</dbReference>
<evidence type="ECO:0000313" key="1">
    <source>
        <dbReference type="EMBL" id="APF17815.1"/>
    </source>
</evidence>
<dbReference type="InterPro" id="IPR007362">
    <property type="entry name" value="DUF429"/>
</dbReference>
<organism evidence="2 3">
    <name type="scientific">Caldithrix abyssi DSM 13497</name>
    <dbReference type="NCBI Taxonomy" id="880073"/>
    <lineage>
        <taxon>Bacteria</taxon>
        <taxon>Pseudomonadati</taxon>
        <taxon>Calditrichota</taxon>
        <taxon>Calditrichia</taxon>
        <taxon>Calditrichales</taxon>
        <taxon>Calditrichaceae</taxon>
        <taxon>Caldithrix</taxon>
    </lineage>
</organism>
<dbReference type="Pfam" id="PF04250">
    <property type="entry name" value="DUF429"/>
    <property type="match status" value="1"/>
</dbReference>
<dbReference type="PaxDb" id="880073-Calab_2274"/>
<dbReference type="HOGENOM" id="CLU_080977_1_0_0"/>
<dbReference type="KEGG" id="caby:Cabys_1066"/>
<keyword evidence="3" id="KW-1185">Reference proteome</keyword>
<name>H1XX99_CALAY</name>
<sequence length="248" mass="27704">MTGQKQAVEDIVGMGIDGCRGGWLVCRIKQNGRPEFELQRSLADMPGLLTSGVDVFIDMPFGLSADQPRLCDSLARALLGKRASTIFPVPCRKAVYAASYAQACQINQTLCGKKLSIQAWNLTPKIRELDQFLRTNPSLQNLFYESHPELCFRWLNDGRVLSSSKKTSVGQAERLRLLQKRARIDQPTLIRWRKRMGLSNAQPDDLLDALALAVCAAAPRKLRYFVPETPLHDAFGLRMNVVCLSNAE</sequence>
<evidence type="ECO:0000313" key="4">
    <source>
        <dbReference type="Proteomes" id="UP000183868"/>
    </source>
</evidence>
<dbReference type="Proteomes" id="UP000183868">
    <property type="component" value="Chromosome"/>
</dbReference>
<gene>
    <name evidence="1" type="ORF">Cabys_1066</name>
    <name evidence="2" type="ORF">Calab_2274</name>
</gene>
<evidence type="ECO:0000313" key="2">
    <source>
        <dbReference type="EMBL" id="EHO41884.1"/>
    </source>
</evidence>
<reference evidence="1 4" key="2">
    <citation type="submission" date="2016-11" db="EMBL/GenBank/DDBJ databases">
        <title>Genomic analysis of Caldithrix abyssi and proposal of a novel bacterial phylum Caldithrichaeota.</title>
        <authorList>
            <person name="Kublanov I."/>
            <person name="Sigalova O."/>
            <person name="Gavrilov S."/>
            <person name="Lebedinsky A."/>
            <person name="Ivanova N."/>
            <person name="Daum C."/>
            <person name="Reddy T."/>
            <person name="Klenk H.P."/>
            <person name="Goker M."/>
            <person name="Reva O."/>
            <person name="Miroshnichenko M."/>
            <person name="Kyprides N."/>
            <person name="Woyke T."/>
            <person name="Gelfand M."/>
        </authorList>
    </citation>
    <scope>NUCLEOTIDE SEQUENCE [LARGE SCALE GENOMIC DNA]</scope>
    <source>
        <strain evidence="1 4">LF13</strain>
    </source>
</reference>
<protein>
    <submittedName>
        <fullName evidence="1">Putative nuclease (RNAse H fold)</fullName>
    </submittedName>
</protein>
<dbReference type="OrthoDB" id="9811476at2"/>
<dbReference type="EMBL" id="CM001402">
    <property type="protein sequence ID" value="EHO41884.1"/>
    <property type="molecule type" value="Genomic_DNA"/>
</dbReference>
<dbReference type="InParanoid" id="H1XX99"/>
<dbReference type="Proteomes" id="UP000004671">
    <property type="component" value="Chromosome"/>
</dbReference>
<accession>H1XX99</accession>
<proteinExistence type="predicted"/>